<feature type="domain" description="Glycosyltransferase 2-like" evidence="1">
    <location>
        <begin position="15"/>
        <end position="140"/>
    </location>
</feature>
<comment type="caution">
    <text evidence="2">The sequence shown here is derived from an EMBL/GenBank/DDBJ whole genome shotgun (WGS) entry which is preliminary data.</text>
</comment>
<sequence length="324" mass="36087">MTNSVQSSDQLPEVSVIVVSFNTREMTLDCLRSIAEQTKSAHEVLLIDNASGDGTAAAVAAEFPGVRLMAEAENHGFARANNLAAKGARGEYILLLNPDTVVLDGAIDQLLAFAKREPQAKIWGGRTLYGDGSLNPTSCWGKMTLWSVFCTTTGLSSILQQSRLFNPEGYGNWQRDSARAVDIVTGAFLLMKRDLWNHLGGFDLSYVMYGEEADLCLRACAIGARPMITPEATIIHYVGASQQLRGSKLVMLLKAKIRLIRDHFPGWQKPPAMWMFRLWPLMRLWGTKARARLKGSSATRQDNILKLKEVWSRRAEWWNGWADI</sequence>
<dbReference type="SUPFAM" id="SSF53448">
    <property type="entry name" value="Nucleotide-diphospho-sugar transferases"/>
    <property type="match status" value="1"/>
</dbReference>
<reference evidence="2" key="1">
    <citation type="submission" date="2021-01" db="EMBL/GenBank/DDBJ databases">
        <title>Genome seq and assembly of Tabrizicola sp. KVB23.</title>
        <authorList>
            <person name="Chhetri G."/>
        </authorList>
    </citation>
    <scope>NUCLEOTIDE SEQUENCE</scope>
    <source>
        <strain evidence="2">KVB23</strain>
    </source>
</reference>
<organism evidence="2 3">
    <name type="scientific">Fuscibacter oryzae</name>
    <dbReference type="NCBI Taxonomy" id="2803939"/>
    <lineage>
        <taxon>Bacteria</taxon>
        <taxon>Pseudomonadati</taxon>
        <taxon>Pseudomonadota</taxon>
        <taxon>Alphaproteobacteria</taxon>
        <taxon>Rhodobacterales</taxon>
        <taxon>Paracoccaceae</taxon>
        <taxon>Fuscibacter</taxon>
    </lineage>
</organism>
<dbReference type="PANTHER" id="PTHR43179">
    <property type="entry name" value="RHAMNOSYLTRANSFERASE WBBL"/>
    <property type="match status" value="1"/>
</dbReference>
<protein>
    <submittedName>
        <fullName evidence="2">Glycosyltransferase family 2 protein</fullName>
    </submittedName>
</protein>
<dbReference type="Gene3D" id="3.90.550.10">
    <property type="entry name" value="Spore Coat Polysaccharide Biosynthesis Protein SpsA, Chain A"/>
    <property type="match status" value="1"/>
</dbReference>
<gene>
    <name evidence="2" type="ORF">JI744_18530</name>
</gene>
<dbReference type="PANTHER" id="PTHR43179:SF7">
    <property type="entry name" value="RHAMNOSYLTRANSFERASE WBBL"/>
    <property type="match status" value="1"/>
</dbReference>
<dbReference type="InterPro" id="IPR029044">
    <property type="entry name" value="Nucleotide-diphossugar_trans"/>
</dbReference>
<keyword evidence="3" id="KW-1185">Reference proteome</keyword>
<dbReference type="Pfam" id="PF00535">
    <property type="entry name" value="Glycos_transf_2"/>
    <property type="match status" value="1"/>
</dbReference>
<evidence type="ECO:0000259" key="1">
    <source>
        <dbReference type="Pfam" id="PF00535"/>
    </source>
</evidence>
<dbReference type="InterPro" id="IPR001173">
    <property type="entry name" value="Glyco_trans_2-like"/>
</dbReference>
<dbReference type="CDD" id="cd04186">
    <property type="entry name" value="GT_2_like_c"/>
    <property type="match status" value="1"/>
</dbReference>
<dbReference type="AlphaFoldDB" id="A0A8J7MWG2"/>
<dbReference type="EMBL" id="JAESVP010000014">
    <property type="protein sequence ID" value="MBL4930100.1"/>
    <property type="molecule type" value="Genomic_DNA"/>
</dbReference>
<accession>A0A8J7MWG2</accession>
<evidence type="ECO:0000313" key="2">
    <source>
        <dbReference type="EMBL" id="MBL4930100.1"/>
    </source>
</evidence>
<dbReference type="RefSeq" id="WP_202662669.1">
    <property type="nucleotide sequence ID" value="NZ_JAESVP010000014.1"/>
</dbReference>
<evidence type="ECO:0000313" key="3">
    <source>
        <dbReference type="Proteomes" id="UP000619033"/>
    </source>
</evidence>
<proteinExistence type="predicted"/>
<dbReference type="Proteomes" id="UP000619033">
    <property type="component" value="Unassembled WGS sequence"/>
</dbReference>
<name>A0A8J7MWG2_9RHOB</name>